<comment type="caution">
    <text evidence="2">The sequence shown here is derived from an EMBL/GenBank/DDBJ whole genome shotgun (WGS) entry which is preliminary data.</text>
</comment>
<protein>
    <submittedName>
        <fullName evidence="2">Uncharacterized protein</fullName>
    </submittedName>
</protein>
<evidence type="ECO:0000256" key="1">
    <source>
        <dbReference type="SAM" id="MobiDB-lite"/>
    </source>
</evidence>
<dbReference type="InParanoid" id="A0A1E5R5H1"/>
<reference evidence="3" key="1">
    <citation type="journal article" date="2016" name="Genome Announc.">
        <title>Genome sequences of three species of Hanseniaspora isolated from spontaneous wine fermentations.</title>
        <authorList>
            <person name="Sternes P.R."/>
            <person name="Lee D."/>
            <person name="Kutyna D.R."/>
            <person name="Borneman A.R."/>
        </authorList>
    </citation>
    <scope>NUCLEOTIDE SEQUENCE [LARGE SCALE GENOMIC DNA]</scope>
    <source>
        <strain evidence="3">AWRI3579</strain>
    </source>
</reference>
<proteinExistence type="predicted"/>
<accession>A0A1E5R5H1</accession>
<evidence type="ECO:0000313" key="3">
    <source>
        <dbReference type="Proteomes" id="UP000095728"/>
    </source>
</evidence>
<organism evidence="2 3">
    <name type="scientific">Hanseniaspora osmophila</name>
    <dbReference type="NCBI Taxonomy" id="56408"/>
    <lineage>
        <taxon>Eukaryota</taxon>
        <taxon>Fungi</taxon>
        <taxon>Dikarya</taxon>
        <taxon>Ascomycota</taxon>
        <taxon>Saccharomycotina</taxon>
        <taxon>Saccharomycetes</taxon>
        <taxon>Saccharomycodales</taxon>
        <taxon>Saccharomycodaceae</taxon>
        <taxon>Hanseniaspora</taxon>
    </lineage>
</organism>
<feature type="compositionally biased region" description="Polar residues" evidence="1">
    <location>
        <begin position="92"/>
        <end position="127"/>
    </location>
</feature>
<sequence length="135" mass="15490">MSSNVSYGNNDQDEQLDYYTEYLENSTGDMTTKTCDNNENINNWTQQMYDRSITEQLSSVVQQKMNQPLQRNTTHLKRNREEEETDSAPHNKVSNSAHGGVTSLNSGLLSHTSGLPFQNNNMQSTYTNEKKKNRF</sequence>
<dbReference type="Proteomes" id="UP000095728">
    <property type="component" value="Unassembled WGS sequence"/>
</dbReference>
<dbReference type="EMBL" id="LPNM01000010">
    <property type="protein sequence ID" value="OEJ82118.1"/>
    <property type="molecule type" value="Genomic_DNA"/>
</dbReference>
<gene>
    <name evidence="2" type="ORF">AWRI3579_g3548</name>
</gene>
<name>A0A1E5R5H1_9ASCO</name>
<dbReference type="AlphaFoldDB" id="A0A1E5R5H1"/>
<feature type="compositionally biased region" description="Polar residues" evidence="1">
    <location>
        <begin position="64"/>
        <end position="73"/>
    </location>
</feature>
<feature type="region of interest" description="Disordered" evidence="1">
    <location>
        <begin position="64"/>
        <end position="135"/>
    </location>
</feature>
<keyword evidence="3" id="KW-1185">Reference proteome</keyword>
<evidence type="ECO:0000313" key="2">
    <source>
        <dbReference type="EMBL" id="OEJ82118.1"/>
    </source>
</evidence>